<keyword evidence="3" id="KW-1185">Reference proteome</keyword>
<reference evidence="4" key="1">
    <citation type="submission" date="2022-11" db="UniProtKB">
        <authorList>
            <consortium name="WormBaseParasite"/>
        </authorList>
    </citation>
    <scope>IDENTIFICATION</scope>
</reference>
<dbReference type="InterPro" id="IPR051962">
    <property type="entry name" value="Cuticlin"/>
</dbReference>
<dbReference type="PANTHER" id="PTHR22907:SF47">
    <property type="entry name" value="CUTICLIN-6"/>
    <property type="match status" value="1"/>
</dbReference>
<dbReference type="AlphaFoldDB" id="A0A914HR95"/>
<organism evidence="3 4">
    <name type="scientific">Globodera rostochiensis</name>
    <name type="common">Golden nematode worm</name>
    <name type="synonym">Heterodera rostochiensis</name>
    <dbReference type="NCBI Taxonomy" id="31243"/>
    <lineage>
        <taxon>Eukaryota</taxon>
        <taxon>Metazoa</taxon>
        <taxon>Ecdysozoa</taxon>
        <taxon>Nematoda</taxon>
        <taxon>Chromadorea</taxon>
        <taxon>Rhabditida</taxon>
        <taxon>Tylenchina</taxon>
        <taxon>Tylenchomorpha</taxon>
        <taxon>Tylenchoidea</taxon>
        <taxon>Heteroderidae</taxon>
        <taxon>Heteroderinae</taxon>
        <taxon>Globodera</taxon>
    </lineage>
</organism>
<proteinExistence type="predicted"/>
<protein>
    <submittedName>
        <fullName evidence="4">ZP domain-containing protein</fullName>
    </submittedName>
</protein>
<feature type="domain" description="Cuticlin N-terminal" evidence="2">
    <location>
        <begin position="18"/>
        <end position="67"/>
    </location>
</feature>
<dbReference type="PANTHER" id="PTHR22907">
    <property type="entry name" value="GH04558P"/>
    <property type="match status" value="1"/>
</dbReference>
<accession>A0A914HR95</accession>
<name>A0A914HR95_GLORO</name>
<dbReference type="Proteomes" id="UP000887572">
    <property type="component" value="Unplaced"/>
</dbReference>
<evidence type="ECO:0000259" key="2">
    <source>
        <dbReference type="Pfam" id="PF25057"/>
    </source>
</evidence>
<dbReference type="WBParaSite" id="Gr19_v10_g3505.t1">
    <property type="protein sequence ID" value="Gr19_v10_g3505.t1"/>
    <property type="gene ID" value="Gr19_v10_g3505"/>
</dbReference>
<evidence type="ECO:0000256" key="1">
    <source>
        <dbReference type="ARBA" id="ARBA00022729"/>
    </source>
</evidence>
<sequence>MIGIIGRAGPEHFPDPNVIGITVPFTNCNVRRYRSLNPRGIFVETTVVFMFHPVFMTDQMVKIQCFYMEAEKQVNVPMEVSQITTQFYQKVYQMPRCEYTLRKDHQNGPVVQYAVLGTH</sequence>
<keyword evidence="1" id="KW-0732">Signal</keyword>
<evidence type="ECO:0000313" key="4">
    <source>
        <dbReference type="WBParaSite" id="Gr19_v10_g3505.t1"/>
    </source>
</evidence>
<dbReference type="InterPro" id="IPR056953">
    <property type="entry name" value="CUT_N"/>
</dbReference>
<evidence type="ECO:0000313" key="3">
    <source>
        <dbReference type="Proteomes" id="UP000887572"/>
    </source>
</evidence>
<dbReference type="Pfam" id="PF25057">
    <property type="entry name" value="CUT_N"/>
    <property type="match status" value="1"/>
</dbReference>